<evidence type="ECO:0000256" key="3">
    <source>
        <dbReference type="ARBA" id="ARBA00022679"/>
    </source>
</evidence>
<comment type="subcellular location">
    <subcellularLocation>
        <location evidence="1">Membrane</location>
        <topology evidence="1">Multi-pass membrane protein</topology>
    </subcellularLocation>
</comment>
<evidence type="ECO:0000256" key="7">
    <source>
        <dbReference type="ARBA" id="ARBA00023136"/>
    </source>
</evidence>
<sequence>MTVLEDRPRPKPLLTGHQDADTGVLPVIQPDPIAAPPGEVAPWALWLSRFGLLAVAVVIAVERPGPWLPAAAFAFALGLAWTAGWRGRQLRNIAFALAVFTSGVNYLSWRFTVIAIGGHPLPGWIIGIPLYLAEMHAAIHTMGLHIGLWPRNPPAEPEAFYGRRFVPEDRRVDPFKYPVYVFVPTVDEGEEVLRPTLTGILAARAAYLAEHPYTDITVVVCDDGFVAKKDTVPEISDLCRELGVLHVVRDVGGGAKAGNINNARTVVGAEGDVLLCIFDCDQVPREDFFLKLIPGFDDPEVGWVQSGQFYGNRKNPVARWADDQQSLFYRLLCPGKAAHNSAFICGTNFLMRATAIDSIGGIPTGSITEDFAASIRMAANWRSVYYTGILAVGLGPLDLASFFKQQDRWARGTLNIMWDHWRDLLLPAKKGEKGLTAQQRAHYLLATTHYWCGVRDLIFCIAPIAFVLTGISGVRGATATDFLMYFVPYFALSIAGFWHAAWDITTWRCIIINYGSFPVLLQAAFRVVIGRKGDFTLTPKKRGTMSPWRTAQLHLIVVAGCLVALVKLALSSGGTAYWLAGFWLLYLCMMSGMHMILVVLDTRQARKERREAELHGGHAPAEALIPRRDPHQRRHKGRRPARRLPKPRTAVAGLVVGGAMLFILDTSTLAAHSDPLHLTAASLPAHPYVGVGALATPYGGSGVKAIEKQLEVTFGTTARTQEIGDSFDYGWADSISSNGGVPWLTIVFSQNGKSTLNSALTAIANGSDDAQISSWAQQITAYGKPLYLTVLPQADRNYAASSGVANGGIPQDVSRAWTHIRALFTAAGANNVSWVWTPGDPAHDQAYTPPASQIDAVALTLAEFPKTTWADPAAQLAAAAAAHPGKQLMLQVSLDGTPAQRVAWLKKLQAAIAARHDVAAVVYQEAGPVSDLAGKDAQPWALTADKQTVAEFQQLAAAMAKVDNGG</sequence>
<dbReference type="Gene3D" id="3.20.20.80">
    <property type="entry name" value="Glycosidases"/>
    <property type="match status" value="1"/>
</dbReference>
<feature type="region of interest" description="Disordered" evidence="10">
    <location>
        <begin position="609"/>
        <end position="644"/>
    </location>
</feature>
<proteinExistence type="inferred from homology"/>
<keyword evidence="7 11" id="KW-0472">Membrane</keyword>
<name>A0A941EJE7_9ACTN</name>
<dbReference type="InterPro" id="IPR029044">
    <property type="entry name" value="Nucleotide-diphossugar_trans"/>
</dbReference>
<evidence type="ECO:0000256" key="11">
    <source>
        <dbReference type="SAM" id="Phobius"/>
    </source>
</evidence>
<dbReference type="Pfam" id="PF13632">
    <property type="entry name" value="Glyco_trans_2_3"/>
    <property type="match status" value="1"/>
</dbReference>
<dbReference type="SUPFAM" id="SSF53448">
    <property type="entry name" value="Nucleotide-diphospho-sugar transferases"/>
    <property type="match status" value="1"/>
</dbReference>
<dbReference type="InterPro" id="IPR022790">
    <property type="entry name" value="GH26_dom"/>
</dbReference>
<evidence type="ECO:0000256" key="5">
    <source>
        <dbReference type="ARBA" id="ARBA00022801"/>
    </source>
</evidence>
<evidence type="ECO:0000256" key="10">
    <source>
        <dbReference type="SAM" id="MobiDB-lite"/>
    </source>
</evidence>
<dbReference type="PANTHER" id="PTHR43867">
    <property type="entry name" value="CELLULOSE SYNTHASE CATALYTIC SUBUNIT A [UDP-FORMING]"/>
    <property type="match status" value="1"/>
</dbReference>
<keyword evidence="4 11" id="KW-0812">Transmembrane</keyword>
<gene>
    <name evidence="13" type="ORF">KDK95_20615</name>
</gene>
<dbReference type="GO" id="GO:0016758">
    <property type="term" value="F:hexosyltransferase activity"/>
    <property type="evidence" value="ECO:0007669"/>
    <property type="project" value="TreeGrafter"/>
</dbReference>
<evidence type="ECO:0000256" key="2">
    <source>
        <dbReference type="ARBA" id="ARBA00022676"/>
    </source>
</evidence>
<feature type="transmembrane region" description="Helical" evidence="11">
    <location>
        <begin position="384"/>
        <end position="403"/>
    </location>
</feature>
<evidence type="ECO:0000256" key="9">
    <source>
        <dbReference type="PROSITE-ProRule" id="PRU01100"/>
    </source>
</evidence>
<feature type="compositionally biased region" description="Basic residues" evidence="10">
    <location>
        <begin position="630"/>
        <end position="644"/>
    </location>
</feature>
<keyword evidence="3 13" id="KW-0808">Transferase</keyword>
<feature type="transmembrane region" description="Helical" evidence="11">
    <location>
        <begin position="67"/>
        <end position="85"/>
    </location>
</feature>
<comment type="similarity">
    <text evidence="9">Belongs to the glycosyl hydrolase 26 family.</text>
</comment>
<dbReference type="EMBL" id="JAGSOH010000064">
    <property type="protein sequence ID" value="MBR7828724.1"/>
    <property type="molecule type" value="Genomic_DNA"/>
</dbReference>
<dbReference type="AlphaFoldDB" id="A0A941EJE7"/>
<feature type="transmembrane region" description="Helical" evidence="11">
    <location>
        <begin position="43"/>
        <end position="61"/>
    </location>
</feature>
<keyword evidence="5" id="KW-0378">Hydrolase</keyword>
<organism evidence="13 14">
    <name type="scientific">Actinospica acidithermotolerans</name>
    <dbReference type="NCBI Taxonomy" id="2828514"/>
    <lineage>
        <taxon>Bacteria</taxon>
        <taxon>Bacillati</taxon>
        <taxon>Actinomycetota</taxon>
        <taxon>Actinomycetes</taxon>
        <taxon>Catenulisporales</taxon>
        <taxon>Actinospicaceae</taxon>
        <taxon>Actinospica</taxon>
    </lineage>
</organism>
<evidence type="ECO:0000313" key="14">
    <source>
        <dbReference type="Proteomes" id="UP000676325"/>
    </source>
</evidence>
<protein>
    <submittedName>
        <fullName evidence="13">Glycosyltransferase</fullName>
        <ecNumber evidence="13">2.4.-.-</ecNumber>
    </submittedName>
</protein>
<dbReference type="PROSITE" id="PS51764">
    <property type="entry name" value="GH26"/>
    <property type="match status" value="1"/>
</dbReference>
<dbReference type="Proteomes" id="UP000676325">
    <property type="component" value="Unassembled WGS sequence"/>
</dbReference>
<keyword evidence="2 13" id="KW-0328">Glycosyltransferase</keyword>
<dbReference type="GO" id="GO:0004553">
    <property type="term" value="F:hydrolase activity, hydrolyzing O-glycosyl compounds"/>
    <property type="evidence" value="ECO:0007669"/>
    <property type="project" value="InterPro"/>
</dbReference>
<dbReference type="EC" id="2.4.-.-" evidence="13"/>
<evidence type="ECO:0000259" key="12">
    <source>
        <dbReference type="PROSITE" id="PS51764"/>
    </source>
</evidence>
<feature type="transmembrane region" description="Helical" evidence="11">
    <location>
        <begin position="448"/>
        <end position="470"/>
    </location>
</feature>
<comment type="caution">
    <text evidence="13">The sequence shown here is derived from an EMBL/GenBank/DDBJ whole genome shotgun (WGS) entry which is preliminary data.</text>
</comment>
<dbReference type="InterPro" id="IPR001173">
    <property type="entry name" value="Glyco_trans_2-like"/>
</dbReference>
<reference evidence="13" key="1">
    <citation type="submission" date="2021-04" db="EMBL/GenBank/DDBJ databases">
        <title>Genome based classification of Actinospica acidithermotolerans sp. nov., an actinobacterium isolated from an Indonesian hot spring.</title>
        <authorList>
            <person name="Kusuma A.B."/>
            <person name="Putra K.E."/>
            <person name="Nafisah S."/>
            <person name="Loh J."/>
            <person name="Nouioui I."/>
            <person name="Goodfellow M."/>
        </authorList>
    </citation>
    <scope>NUCLEOTIDE SEQUENCE</scope>
    <source>
        <strain evidence="13">MGRD01-02</strain>
    </source>
</reference>
<feature type="transmembrane region" description="Helical" evidence="11">
    <location>
        <begin position="550"/>
        <end position="570"/>
    </location>
</feature>
<feature type="transmembrane region" description="Helical" evidence="11">
    <location>
        <begin position="649"/>
        <end position="671"/>
    </location>
</feature>
<dbReference type="PANTHER" id="PTHR43867:SF2">
    <property type="entry name" value="CELLULOSE SYNTHASE CATALYTIC SUBUNIT A [UDP-FORMING]"/>
    <property type="match status" value="1"/>
</dbReference>
<accession>A0A941EJE7</accession>
<keyword evidence="8" id="KW-0326">Glycosidase</keyword>
<dbReference type="SUPFAM" id="SSF51445">
    <property type="entry name" value="(Trans)glycosidases"/>
    <property type="match status" value="1"/>
</dbReference>
<feature type="domain" description="GH26" evidence="12">
    <location>
        <begin position="669"/>
        <end position="952"/>
    </location>
</feature>
<dbReference type="Gene3D" id="3.90.550.10">
    <property type="entry name" value="Spore Coat Polysaccharide Biosynthesis Protein SpsA, Chain A"/>
    <property type="match status" value="1"/>
</dbReference>
<evidence type="ECO:0000256" key="6">
    <source>
        <dbReference type="ARBA" id="ARBA00022989"/>
    </source>
</evidence>
<evidence type="ECO:0000256" key="4">
    <source>
        <dbReference type="ARBA" id="ARBA00022692"/>
    </source>
</evidence>
<feature type="transmembrane region" description="Helical" evidence="11">
    <location>
        <begin position="576"/>
        <end position="600"/>
    </location>
</feature>
<keyword evidence="14" id="KW-1185">Reference proteome</keyword>
<dbReference type="GO" id="GO:0005886">
    <property type="term" value="C:plasma membrane"/>
    <property type="evidence" value="ECO:0007669"/>
    <property type="project" value="TreeGrafter"/>
</dbReference>
<dbReference type="RefSeq" id="WP_212519859.1">
    <property type="nucleotide sequence ID" value="NZ_JAGSOH010000064.1"/>
</dbReference>
<keyword evidence="6 11" id="KW-1133">Transmembrane helix</keyword>
<dbReference type="InterPro" id="IPR050321">
    <property type="entry name" value="Glycosyltr_2/OpgH_subfam"/>
</dbReference>
<feature type="transmembrane region" description="Helical" evidence="11">
    <location>
        <begin position="482"/>
        <end position="499"/>
    </location>
</feature>
<comment type="caution">
    <text evidence="9">Lacks conserved residue(s) required for the propagation of feature annotation.</text>
</comment>
<evidence type="ECO:0000313" key="13">
    <source>
        <dbReference type="EMBL" id="MBR7828724.1"/>
    </source>
</evidence>
<dbReference type="InterPro" id="IPR017853">
    <property type="entry name" value="GH"/>
</dbReference>
<evidence type="ECO:0000256" key="1">
    <source>
        <dbReference type="ARBA" id="ARBA00004141"/>
    </source>
</evidence>
<evidence type="ECO:0000256" key="8">
    <source>
        <dbReference type="ARBA" id="ARBA00023295"/>
    </source>
</evidence>